<dbReference type="RefSeq" id="WP_133035285.1">
    <property type="nucleotide sequence ID" value="NZ_BAABEI010000012.1"/>
</dbReference>
<gene>
    <name evidence="2" type="ORF">EV665_112147</name>
</gene>
<protein>
    <submittedName>
        <fullName evidence="2">AlpA family transcriptional regulator</fullName>
    </submittedName>
</protein>
<accession>A0A4R2CQH1</accession>
<dbReference type="Pfam" id="PF12728">
    <property type="entry name" value="HTH_17"/>
    <property type="match status" value="1"/>
</dbReference>
<evidence type="ECO:0000313" key="3">
    <source>
        <dbReference type="Proteomes" id="UP000295351"/>
    </source>
</evidence>
<organism evidence="2 3">
    <name type="scientific">Shinella granuli</name>
    <dbReference type="NCBI Taxonomy" id="323621"/>
    <lineage>
        <taxon>Bacteria</taxon>
        <taxon>Pseudomonadati</taxon>
        <taxon>Pseudomonadota</taxon>
        <taxon>Alphaproteobacteria</taxon>
        <taxon>Hyphomicrobiales</taxon>
        <taxon>Rhizobiaceae</taxon>
        <taxon>Shinella</taxon>
    </lineage>
</organism>
<name>A0A4R2CQH1_SHIGR</name>
<dbReference type="AlphaFoldDB" id="A0A4R2CQH1"/>
<dbReference type="EMBL" id="SLVX01000012">
    <property type="protein sequence ID" value="TCN42412.1"/>
    <property type="molecule type" value="Genomic_DNA"/>
</dbReference>
<dbReference type="InterPro" id="IPR041657">
    <property type="entry name" value="HTH_17"/>
</dbReference>
<sequence>MKHDNDNDPTILMGAKAIATYLGVTQRQAYRLVYECGLPHFKLGGTVAARRSTLARWLDEQEAGARAVA</sequence>
<comment type="caution">
    <text evidence="2">The sequence shown here is derived from an EMBL/GenBank/DDBJ whole genome shotgun (WGS) entry which is preliminary data.</text>
</comment>
<reference evidence="2 3" key="1">
    <citation type="submission" date="2019-03" db="EMBL/GenBank/DDBJ databases">
        <title>Genomic Encyclopedia of Type Strains, Phase IV (KMG-IV): sequencing the most valuable type-strain genomes for metagenomic binning, comparative biology and taxonomic classification.</title>
        <authorList>
            <person name="Goeker M."/>
        </authorList>
    </citation>
    <scope>NUCLEOTIDE SEQUENCE [LARGE SCALE GENOMIC DNA]</scope>
    <source>
        <strain evidence="2 3">DSM 18401</strain>
    </source>
</reference>
<evidence type="ECO:0000259" key="1">
    <source>
        <dbReference type="Pfam" id="PF12728"/>
    </source>
</evidence>
<feature type="domain" description="Helix-turn-helix" evidence="1">
    <location>
        <begin position="13"/>
        <end position="61"/>
    </location>
</feature>
<dbReference type="Proteomes" id="UP000295351">
    <property type="component" value="Unassembled WGS sequence"/>
</dbReference>
<keyword evidence="3" id="KW-1185">Reference proteome</keyword>
<evidence type="ECO:0000313" key="2">
    <source>
        <dbReference type="EMBL" id="TCN42412.1"/>
    </source>
</evidence>
<proteinExistence type="predicted"/>